<dbReference type="Proteomes" id="UP000642468">
    <property type="component" value="Unassembled WGS sequence"/>
</dbReference>
<accession>A0ABR8JMQ5</accession>
<evidence type="ECO:0000313" key="1">
    <source>
        <dbReference type="EMBL" id="MBD2716883.1"/>
    </source>
</evidence>
<gene>
    <name evidence="1" type="ORF">IC231_17685</name>
</gene>
<dbReference type="EMBL" id="JACWZZ010000004">
    <property type="protein sequence ID" value="MBD2716883.1"/>
    <property type="molecule type" value="Genomic_DNA"/>
</dbReference>
<organism evidence="1 2">
    <name type="scientific">Hymenobacter duratus</name>
    <dbReference type="NCBI Taxonomy" id="2771356"/>
    <lineage>
        <taxon>Bacteria</taxon>
        <taxon>Pseudomonadati</taxon>
        <taxon>Bacteroidota</taxon>
        <taxon>Cytophagia</taxon>
        <taxon>Cytophagales</taxon>
        <taxon>Hymenobacteraceae</taxon>
        <taxon>Hymenobacter</taxon>
    </lineage>
</organism>
<keyword evidence="2" id="KW-1185">Reference proteome</keyword>
<comment type="caution">
    <text evidence="1">The sequence shown here is derived from an EMBL/GenBank/DDBJ whole genome shotgun (WGS) entry which is preliminary data.</text>
</comment>
<evidence type="ECO:0000313" key="2">
    <source>
        <dbReference type="Proteomes" id="UP000642468"/>
    </source>
</evidence>
<protein>
    <submittedName>
        <fullName evidence="1">Uncharacterized protein</fullName>
    </submittedName>
</protein>
<sequence>MRTLPVRLPDGAAARLANTNYGPRYTLTVENRAASALRLWMAQKDGAPTSPALCPAGQVTELTREQLGPETARYLMGQFADAAGGEATVVIRRVV</sequence>
<reference evidence="1 2" key="1">
    <citation type="submission" date="2020-09" db="EMBL/GenBank/DDBJ databases">
        <authorList>
            <person name="Kim M.K."/>
        </authorList>
    </citation>
    <scope>NUCLEOTIDE SEQUENCE [LARGE SCALE GENOMIC DNA]</scope>
    <source>
        <strain evidence="1 2">BT646</strain>
    </source>
</reference>
<proteinExistence type="predicted"/>
<name>A0ABR8JMQ5_9BACT</name>
<dbReference type="RefSeq" id="WP_190785807.1">
    <property type="nucleotide sequence ID" value="NZ_JACWZZ010000004.1"/>
</dbReference>